<dbReference type="Proteomes" id="UP000010119">
    <property type="component" value="Unassembled WGS sequence"/>
</dbReference>
<dbReference type="CDD" id="cd08010">
    <property type="entry name" value="MltG_like"/>
    <property type="match status" value="1"/>
</dbReference>
<evidence type="ECO:0000256" key="4">
    <source>
        <dbReference type="ARBA" id="ARBA00023136"/>
    </source>
</evidence>
<keyword evidence="3 7" id="KW-1133">Transmembrane helix</keyword>
<dbReference type="Pfam" id="PF02618">
    <property type="entry name" value="YceG"/>
    <property type="match status" value="1"/>
</dbReference>
<dbReference type="PANTHER" id="PTHR30518:SF2">
    <property type="entry name" value="ENDOLYTIC MUREIN TRANSGLYCOSYLASE"/>
    <property type="match status" value="1"/>
</dbReference>
<keyword evidence="4 7" id="KW-0472">Membrane</keyword>
<feature type="site" description="Important for catalytic activity" evidence="7">
    <location>
        <position position="238"/>
    </location>
</feature>
<keyword evidence="6 7" id="KW-0961">Cell wall biogenesis/degradation</keyword>
<evidence type="ECO:0000256" key="7">
    <source>
        <dbReference type="HAMAP-Rule" id="MF_02065"/>
    </source>
</evidence>
<dbReference type="GO" id="GO:0071555">
    <property type="term" value="P:cell wall organization"/>
    <property type="evidence" value="ECO:0007669"/>
    <property type="project" value="UniProtKB-KW"/>
</dbReference>
<keyword evidence="5 7" id="KW-0456">Lyase</keyword>
<proteinExistence type="inferred from homology"/>
<evidence type="ECO:0000256" key="5">
    <source>
        <dbReference type="ARBA" id="ARBA00023239"/>
    </source>
</evidence>
<keyword evidence="9" id="KW-1185">Reference proteome</keyword>
<comment type="catalytic activity">
    <reaction evidence="7">
        <text>a peptidoglycan chain = a peptidoglycan chain with N-acetyl-1,6-anhydromuramyl-[peptide] at the reducing end + a peptidoglycan chain with N-acetylglucosamine at the non-reducing end.</text>
        <dbReference type="EC" id="4.2.2.29"/>
    </reaction>
</comment>
<dbReference type="GO" id="GO:0005886">
    <property type="term" value="C:plasma membrane"/>
    <property type="evidence" value="ECO:0007669"/>
    <property type="project" value="UniProtKB-SubCell"/>
</dbReference>
<dbReference type="Gene3D" id="3.30.1490.480">
    <property type="entry name" value="Endolytic murein transglycosylase"/>
    <property type="match status" value="1"/>
</dbReference>
<comment type="caution">
    <text evidence="8">The sequence shown here is derived from an EMBL/GenBank/DDBJ whole genome shotgun (WGS) entry which is preliminary data.</text>
</comment>
<dbReference type="RefSeq" id="WP_003755755.1">
    <property type="nucleotide sequence ID" value="NZ_GL538352.1"/>
</dbReference>
<evidence type="ECO:0000313" key="9">
    <source>
        <dbReference type="Proteomes" id="UP000010119"/>
    </source>
</evidence>
<dbReference type="EMBL" id="ACCR02000005">
    <property type="protein sequence ID" value="EFI83622.1"/>
    <property type="molecule type" value="Genomic_DNA"/>
</dbReference>
<organism evidence="8 9">
    <name type="scientific">Listeria grayi DSM 20601</name>
    <dbReference type="NCBI Taxonomy" id="525367"/>
    <lineage>
        <taxon>Bacteria</taxon>
        <taxon>Bacillati</taxon>
        <taxon>Bacillota</taxon>
        <taxon>Bacilli</taxon>
        <taxon>Bacillales</taxon>
        <taxon>Listeriaceae</taxon>
        <taxon>Listeria</taxon>
    </lineage>
</organism>
<evidence type="ECO:0000256" key="1">
    <source>
        <dbReference type="ARBA" id="ARBA00022475"/>
    </source>
</evidence>
<accession>D7UZ55</accession>
<dbReference type="HAMAP" id="MF_02065">
    <property type="entry name" value="MltG"/>
    <property type="match status" value="1"/>
</dbReference>
<feature type="transmembrane region" description="Helical" evidence="7">
    <location>
        <begin position="7"/>
        <end position="31"/>
    </location>
</feature>
<gene>
    <name evidence="8" type="primary">pabC</name>
    <name evidence="7" type="synonym">mltG</name>
    <name evidence="8" type="ORF">HMPREF0556_12307</name>
</gene>
<evidence type="ECO:0000256" key="2">
    <source>
        <dbReference type="ARBA" id="ARBA00022692"/>
    </source>
</evidence>
<evidence type="ECO:0000256" key="6">
    <source>
        <dbReference type="ARBA" id="ARBA00023316"/>
    </source>
</evidence>
<dbReference type="PANTHER" id="PTHR30518">
    <property type="entry name" value="ENDOLYTIC MUREIN TRANSGLYCOSYLASE"/>
    <property type="match status" value="1"/>
</dbReference>
<name>D7UZ55_LISGR</name>
<comment type="subcellular location">
    <subcellularLocation>
        <location evidence="7">Cell membrane</location>
        <topology evidence="7">Single-pass membrane protein</topology>
    </subcellularLocation>
</comment>
<comment type="similarity">
    <text evidence="7">Belongs to the transglycosylase MltG family.</text>
</comment>
<sequence>MEKKTSKIITVVIVSIVVLLLLIAGISYFYVKSELDAKSPDSDKKVIVEIPNGVSSKQIAELLENKDVISSARIFSFYVKYNNSNLKAGNYQLSPSMSVDQIVSKIQSGKTVPPEKLVIPEGYTVDQIASRIAEFEPKLSKKAVLKTMDDPAFVKEMIAKYPDMLSKKVLHKSVLHPLEGYLYPATYEFKQTHPTAEQIIEEMLKATSVKITDYAPQLKKQKKSVQAFLTMSSIIEKEATQNTDRAKIASVFYNRIKVKMPLQTDPTVLYALGKHKTRTYYKDLEVDSPYNTYKNTGLPPGPISNSGVTSMEAALHPAKTDYLYFLANSKTHKVYFSKTLEEHNALKEKHISQGN</sequence>
<comment type="function">
    <text evidence="7">Functions as a peptidoglycan terminase that cleaves nascent peptidoglycan strands endolytically to terminate their elongation.</text>
</comment>
<dbReference type="GO" id="GO:0009252">
    <property type="term" value="P:peptidoglycan biosynthetic process"/>
    <property type="evidence" value="ECO:0007669"/>
    <property type="project" value="UniProtKB-UniRule"/>
</dbReference>
<dbReference type="eggNOG" id="COG1559">
    <property type="taxonomic scope" value="Bacteria"/>
</dbReference>
<dbReference type="GO" id="GO:0008932">
    <property type="term" value="F:lytic endotransglycosylase activity"/>
    <property type="evidence" value="ECO:0007669"/>
    <property type="project" value="UniProtKB-UniRule"/>
</dbReference>
<evidence type="ECO:0000313" key="8">
    <source>
        <dbReference type="EMBL" id="EFI83622.1"/>
    </source>
</evidence>
<dbReference type="HOGENOM" id="CLU_025574_2_3_9"/>
<dbReference type="STRING" id="525367.HMPREF0556_12307"/>
<dbReference type="AlphaFoldDB" id="D7UZ55"/>
<reference evidence="8" key="1">
    <citation type="submission" date="2010-06" db="EMBL/GenBank/DDBJ databases">
        <authorList>
            <person name="Muzny D."/>
            <person name="Qin X."/>
            <person name="Buhay C."/>
            <person name="Dugan-Rocha S."/>
            <person name="Ding Y."/>
            <person name="Chen G."/>
            <person name="Hawes A."/>
            <person name="Holder M."/>
            <person name="Jhangiani S."/>
            <person name="Johnson A."/>
            <person name="Khan Z."/>
            <person name="Li Z."/>
            <person name="Liu W."/>
            <person name="Liu X."/>
            <person name="Perez L."/>
            <person name="Shen H."/>
            <person name="Wang Q."/>
            <person name="Watt J."/>
            <person name="Xi L."/>
            <person name="Xin Y."/>
            <person name="Zhou J."/>
            <person name="Deng J."/>
            <person name="Jiang H."/>
            <person name="Liu Y."/>
            <person name="Qu J."/>
            <person name="Song X.-Z."/>
            <person name="Zhang L."/>
            <person name="Villasana D."/>
            <person name="Johnson A."/>
            <person name="Liu J."/>
            <person name="Liyanage D."/>
            <person name="Lorensuhewa L."/>
            <person name="Robinson T."/>
            <person name="Song A."/>
            <person name="Song B.-B."/>
            <person name="Dinh H."/>
            <person name="Thornton R."/>
            <person name="Coyle M."/>
            <person name="Francisco L."/>
            <person name="Jackson L."/>
            <person name="Javaid M."/>
            <person name="Korchina V."/>
            <person name="Kovar C."/>
            <person name="Mata R."/>
            <person name="Mathew T."/>
            <person name="Ngo R."/>
            <person name="Nguyen L."/>
            <person name="Nguyen N."/>
            <person name="Okwuonu G."/>
            <person name="Ongeri F."/>
            <person name="Pham C."/>
            <person name="Simmons D."/>
            <person name="Wilczek-Boney K."/>
            <person name="Hale W."/>
            <person name="Jakkamsetti A."/>
            <person name="Pham P."/>
            <person name="Ruth R."/>
            <person name="San Lucas F."/>
            <person name="Warren J."/>
            <person name="Zhang J."/>
            <person name="Zhao Z."/>
            <person name="Zhou C."/>
            <person name="Zhu D."/>
            <person name="Lee S."/>
            <person name="Bess C."/>
            <person name="Blankenburg K."/>
            <person name="Forbes L."/>
            <person name="Fu Q."/>
            <person name="Gubbala S."/>
            <person name="Hirani K."/>
            <person name="Jayaseelan J.C."/>
            <person name="Lara F."/>
            <person name="Munidasa M."/>
            <person name="Palculict T."/>
            <person name="Patil S."/>
            <person name="Pu L.-L."/>
            <person name="Saada N."/>
            <person name="Tang L."/>
            <person name="Weissenberger G."/>
            <person name="Zhu Y."/>
            <person name="Hemphill L."/>
            <person name="Shang Y."/>
            <person name="Youmans B."/>
            <person name="Ayvaz T."/>
            <person name="Ross M."/>
            <person name="Santibanez J."/>
            <person name="Aqrawi P."/>
            <person name="Gross S."/>
            <person name="Joshi V."/>
            <person name="Fowler G."/>
            <person name="Nazareth L."/>
            <person name="Reid J."/>
            <person name="Worley K."/>
            <person name="Petrosino J."/>
            <person name="Highlander S."/>
            <person name="Gibbs R."/>
        </authorList>
    </citation>
    <scope>NUCLEOTIDE SEQUENCE [LARGE SCALE GENOMIC DNA]</scope>
    <source>
        <strain evidence="8">DSM 20601</strain>
    </source>
</reference>
<dbReference type="NCBIfam" id="TIGR00247">
    <property type="entry name" value="endolytic transglycosylase MltG"/>
    <property type="match status" value="1"/>
</dbReference>
<dbReference type="InterPro" id="IPR003770">
    <property type="entry name" value="MLTG-like"/>
</dbReference>
<dbReference type="EC" id="4.2.2.29" evidence="7"/>
<keyword evidence="1 7" id="KW-1003">Cell membrane</keyword>
<evidence type="ECO:0000256" key="3">
    <source>
        <dbReference type="ARBA" id="ARBA00022989"/>
    </source>
</evidence>
<protein>
    <recommendedName>
        <fullName evidence="7">Endolytic murein transglycosylase</fullName>
        <ecNumber evidence="7">4.2.2.29</ecNumber>
    </recommendedName>
    <alternativeName>
        <fullName evidence="7">Peptidoglycan lytic transglycosylase</fullName>
    </alternativeName>
    <alternativeName>
        <fullName evidence="7">Peptidoglycan polymerization terminase</fullName>
    </alternativeName>
</protein>
<keyword evidence="2 7" id="KW-0812">Transmembrane</keyword>